<gene>
    <name evidence="2" type="ORF">GCM10017764_02190</name>
</gene>
<dbReference type="Pfam" id="PF13568">
    <property type="entry name" value="OMP_b-brl_2"/>
    <property type="match status" value="1"/>
</dbReference>
<evidence type="ECO:0000259" key="1">
    <source>
        <dbReference type="Pfam" id="PF13568"/>
    </source>
</evidence>
<dbReference type="Proteomes" id="UP000620550">
    <property type="component" value="Unassembled WGS sequence"/>
</dbReference>
<reference evidence="3" key="1">
    <citation type="journal article" date="2019" name="Int. J. Syst. Evol. Microbiol.">
        <title>The Global Catalogue of Microorganisms (GCM) 10K type strain sequencing project: providing services to taxonomists for standard genome sequencing and annotation.</title>
        <authorList>
            <consortium name="The Broad Institute Genomics Platform"/>
            <consortium name="The Broad Institute Genome Sequencing Center for Infectious Disease"/>
            <person name="Wu L."/>
            <person name="Ma J."/>
        </authorList>
    </citation>
    <scope>NUCLEOTIDE SEQUENCE [LARGE SCALE GENOMIC DNA]</scope>
    <source>
        <strain evidence="3">CGMCC 1.12966</strain>
    </source>
</reference>
<dbReference type="EMBL" id="BNAF01000001">
    <property type="protein sequence ID" value="GHE23251.1"/>
    <property type="molecule type" value="Genomic_DNA"/>
</dbReference>
<accession>A0ABQ3HRZ6</accession>
<organism evidence="2 3">
    <name type="scientific">Sphingobacterium griseoflavum</name>
    <dbReference type="NCBI Taxonomy" id="1474952"/>
    <lineage>
        <taxon>Bacteria</taxon>
        <taxon>Pseudomonadati</taxon>
        <taxon>Bacteroidota</taxon>
        <taxon>Sphingobacteriia</taxon>
        <taxon>Sphingobacteriales</taxon>
        <taxon>Sphingobacteriaceae</taxon>
        <taxon>Sphingobacterium</taxon>
    </lineage>
</organism>
<evidence type="ECO:0000313" key="3">
    <source>
        <dbReference type="Proteomes" id="UP000620550"/>
    </source>
</evidence>
<comment type="caution">
    <text evidence="2">The sequence shown here is derived from an EMBL/GenBank/DDBJ whole genome shotgun (WGS) entry which is preliminary data.</text>
</comment>
<evidence type="ECO:0000313" key="2">
    <source>
        <dbReference type="EMBL" id="GHE23251.1"/>
    </source>
</evidence>
<protein>
    <recommendedName>
        <fullName evidence="1">Outer membrane protein beta-barrel domain-containing protein</fullName>
    </recommendedName>
</protein>
<name>A0ABQ3HRZ6_9SPHI</name>
<sequence length="220" mass="23590">MLLTLKSVIINLYLLKINMKKNLLTVVLVFGAVAATSAQSTFGVRTGLNLATEYVRQNNQSSTTKIAPSFHLTGYYDARVSPGFSIQPGLSLQGKGGKSDLGGEVLTDKLLYLEVPVNFLGRVQAGNGEVFFGGGPYIAYGVSARVTSGRNARHLAFGKEPDQLNPFDAGLGFMTGYRFAHGLVLSLSSSAGFVNIGNIEGTTFQNRVTSFSIGYEFSKR</sequence>
<feature type="domain" description="Outer membrane protein beta-barrel" evidence="1">
    <location>
        <begin position="39"/>
        <end position="196"/>
    </location>
</feature>
<proteinExistence type="predicted"/>
<keyword evidence="3" id="KW-1185">Reference proteome</keyword>
<dbReference type="InterPro" id="IPR025665">
    <property type="entry name" value="Beta-barrel_OMP_2"/>
</dbReference>